<name>A0A067Q1W7_9AGAM</name>
<dbReference type="AlphaFoldDB" id="A0A067Q1W7"/>
<evidence type="ECO:0000313" key="2">
    <source>
        <dbReference type="Proteomes" id="UP000027265"/>
    </source>
</evidence>
<feature type="non-terminal residue" evidence="1">
    <location>
        <position position="82"/>
    </location>
</feature>
<evidence type="ECO:0000313" key="1">
    <source>
        <dbReference type="EMBL" id="KDQ57467.1"/>
    </source>
</evidence>
<protein>
    <submittedName>
        <fullName evidence="1">Uncharacterized protein</fullName>
    </submittedName>
</protein>
<dbReference type="HOGENOM" id="CLU_2564634_0_0_1"/>
<dbReference type="InParanoid" id="A0A067Q1W7"/>
<organism evidence="1 2">
    <name type="scientific">Jaapia argillacea MUCL 33604</name>
    <dbReference type="NCBI Taxonomy" id="933084"/>
    <lineage>
        <taxon>Eukaryota</taxon>
        <taxon>Fungi</taxon>
        <taxon>Dikarya</taxon>
        <taxon>Basidiomycota</taxon>
        <taxon>Agaricomycotina</taxon>
        <taxon>Agaricomycetes</taxon>
        <taxon>Agaricomycetidae</taxon>
        <taxon>Jaapiales</taxon>
        <taxon>Jaapiaceae</taxon>
        <taxon>Jaapia</taxon>
    </lineage>
</organism>
<dbReference type="Proteomes" id="UP000027265">
    <property type="component" value="Unassembled WGS sequence"/>
</dbReference>
<sequence length="82" mass="9023">MTRSNHRPAFLSCSADDMRPFQYLPLLWPTNVDPASFQQSASIVQGILLTLVAGFSFSCCAWDKREDGAAAFMRGYDSGGRS</sequence>
<reference evidence="2" key="1">
    <citation type="journal article" date="2014" name="Proc. Natl. Acad. Sci. U.S.A.">
        <title>Extensive sampling of basidiomycete genomes demonstrates inadequacy of the white-rot/brown-rot paradigm for wood decay fungi.</title>
        <authorList>
            <person name="Riley R."/>
            <person name="Salamov A.A."/>
            <person name="Brown D.W."/>
            <person name="Nagy L.G."/>
            <person name="Floudas D."/>
            <person name="Held B.W."/>
            <person name="Levasseur A."/>
            <person name="Lombard V."/>
            <person name="Morin E."/>
            <person name="Otillar R."/>
            <person name="Lindquist E.A."/>
            <person name="Sun H."/>
            <person name="LaButti K.M."/>
            <person name="Schmutz J."/>
            <person name="Jabbour D."/>
            <person name="Luo H."/>
            <person name="Baker S.E."/>
            <person name="Pisabarro A.G."/>
            <person name="Walton J.D."/>
            <person name="Blanchette R.A."/>
            <person name="Henrissat B."/>
            <person name="Martin F."/>
            <person name="Cullen D."/>
            <person name="Hibbett D.S."/>
            <person name="Grigoriev I.V."/>
        </authorList>
    </citation>
    <scope>NUCLEOTIDE SEQUENCE [LARGE SCALE GENOMIC DNA]</scope>
    <source>
        <strain evidence="2">MUCL 33604</strain>
    </source>
</reference>
<accession>A0A067Q1W7</accession>
<proteinExistence type="predicted"/>
<dbReference type="EMBL" id="KL197719">
    <property type="protein sequence ID" value="KDQ57467.1"/>
    <property type="molecule type" value="Genomic_DNA"/>
</dbReference>
<gene>
    <name evidence="1" type="ORF">JAAARDRAFT_35179</name>
</gene>
<keyword evidence="2" id="KW-1185">Reference proteome</keyword>